<dbReference type="AlphaFoldDB" id="A0A6H2C0C8"/>
<feature type="signal peptide" evidence="1">
    <location>
        <begin position="1"/>
        <end position="29"/>
    </location>
</feature>
<keyword evidence="1" id="KW-0732">Signal</keyword>
<dbReference type="PROSITE" id="PS51257">
    <property type="entry name" value="PROKAR_LIPOPROTEIN"/>
    <property type="match status" value="1"/>
</dbReference>
<evidence type="ECO:0000313" key="2">
    <source>
        <dbReference type="EMBL" id="QJB44464.1"/>
    </source>
</evidence>
<reference evidence="2 3" key="2">
    <citation type="submission" date="2020-04" db="EMBL/GenBank/DDBJ databases">
        <authorList>
            <person name="Fomenkov A."/>
            <person name="Anton B.P."/>
            <person name="Roberts R.J."/>
        </authorList>
    </citation>
    <scope>NUCLEOTIDE SEQUENCE [LARGE SCALE GENOMIC DNA]</scope>
    <source>
        <strain evidence="2 3">CCAP 1403/13f</strain>
    </source>
</reference>
<protein>
    <submittedName>
        <fullName evidence="2">DUF1036 domain-containing protein</fullName>
    </submittedName>
</protein>
<sequence length="146" mass="16045">MKLRNLVSVVSAGILGCISSFGFTTPANAALTVCNRAGSRAYVAISYQSNARTWSQGWLQLEPGKCGIAFSGRVSNSDIGVYAETLNGVVESGDVRRCVIWVQNQATWQIRDADKQNRCQGKGREMKGFSVFRTNDSPDYTYEVFD</sequence>
<gene>
    <name evidence="2" type="ORF">HGD76_10045</name>
</gene>
<evidence type="ECO:0000313" key="3">
    <source>
        <dbReference type="Proteomes" id="UP000502433"/>
    </source>
</evidence>
<dbReference type="RefSeq" id="WP_168695687.1">
    <property type="nucleotide sequence ID" value="NZ_CP051206.1"/>
</dbReference>
<dbReference type="EMBL" id="CP051206">
    <property type="protein sequence ID" value="QJB44464.1"/>
    <property type="molecule type" value="Genomic_DNA"/>
</dbReference>
<proteinExistence type="predicted"/>
<accession>A0A6H2C0C8</accession>
<dbReference type="InterPro" id="IPR009380">
    <property type="entry name" value="DUF1036"/>
</dbReference>
<feature type="chain" id="PRO_5026350178" evidence="1">
    <location>
        <begin position="30"/>
        <end position="146"/>
    </location>
</feature>
<dbReference type="Proteomes" id="UP000502433">
    <property type="component" value="Chromosome"/>
</dbReference>
<organism evidence="2 3">
    <name type="scientific">Dolichospermum flos-aquae CCAP 1403/13F</name>
    <dbReference type="NCBI Taxonomy" id="315271"/>
    <lineage>
        <taxon>Bacteria</taxon>
        <taxon>Bacillati</taxon>
        <taxon>Cyanobacteriota</taxon>
        <taxon>Cyanophyceae</taxon>
        <taxon>Nostocales</taxon>
        <taxon>Aphanizomenonaceae</taxon>
        <taxon>Dolichospermum</taxon>
    </lineage>
</organism>
<reference evidence="2 3" key="1">
    <citation type="submission" date="2020-04" db="EMBL/GenBank/DDBJ databases">
        <title>Genome-Wide Identification of 5-Methylcytosine Sites in Bacterial Genomes By High-Throughput Sequencing of MspJI Restriction Fragments.</title>
        <authorList>
            <person name="Wu V."/>
        </authorList>
    </citation>
    <scope>NUCLEOTIDE SEQUENCE [LARGE SCALE GENOMIC DNA]</scope>
    <source>
        <strain evidence="2 3">CCAP 1403/13f</strain>
    </source>
</reference>
<evidence type="ECO:0000256" key="1">
    <source>
        <dbReference type="SAM" id="SignalP"/>
    </source>
</evidence>
<dbReference type="Pfam" id="PF06282">
    <property type="entry name" value="DUF1036"/>
    <property type="match status" value="1"/>
</dbReference>
<name>A0A6H2C0C8_DOLFA</name>
<dbReference type="KEGG" id="dfs:HGD76_10045"/>